<dbReference type="GO" id="GO:0005874">
    <property type="term" value="C:microtubule"/>
    <property type="evidence" value="ECO:0007669"/>
    <property type="project" value="UniProtKB-KW"/>
</dbReference>
<accession>A0A183B800</accession>
<dbReference type="InterPro" id="IPR037177">
    <property type="entry name" value="DLC_sf"/>
</dbReference>
<organism evidence="13">
    <name type="scientific">Echinostoma caproni</name>
    <dbReference type="NCBI Taxonomy" id="27848"/>
    <lineage>
        <taxon>Eukaryota</taxon>
        <taxon>Metazoa</taxon>
        <taxon>Spiralia</taxon>
        <taxon>Lophotrochozoa</taxon>
        <taxon>Platyhelminthes</taxon>
        <taxon>Trematoda</taxon>
        <taxon>Digenea</taxon>
        <taxon>Plagiorchiida</taxon>
        <taxon>Echinostomata</taxon>
        <taxon>Echinostomatoidea</taxon>
        <taxon>Echinostomatidae</taxon>
        <taxon>Echinostoma</taxon>
    </lineage>
</organism>
<dbReference type="SUPFAM" id="SSF54648">
    <property type="entry name" value="DLC"/>
    <property type="match status" value="1"/>
</dbReference>
<dbReference type="GO" id="GO:0005868">
    <property type="term" value="C:cytoplasmic dynein complex"/>
    <property type="evidence" value="ECO:0007669"/>
    <property type="project" value="TreeGrafter"/>
</dbReference>
<evidence type="ECO:0000256" key="7">
    <source>
        <dbReference type="ARBA" id="ARBA00022927"/>
    </source>
</evidence>
<name>A0A183B800_9TREM</name>
<keyword evidence="6" id="KW-0509">mRNA transport</keyword>
<dbReference type="Proteomes" id="UP000272942">
    <property type="component" value="Unassembled WGS sequence"/>
</dbReference>
<dbReference type="GO" id="GO:0005634">
    <property type="term" value="C:nucleus"/>
    <property type="evidence" value="ECO:0007669"/>
    <property type="project" value="UniProtKB-SubCell"/>
</dbReference>
<evidence type="ECO:0000256" key="5">
    <source>
        <dbReference type="ARBA" id="ARBA00022701"/>
    </source>
</evidence>
<evidence type="ECO:0000256" key="2">
    <source>
        <dbReference type="ARBA" id="ARBA00004245"/>
    </source>
</evidence>
<keyword evidence="12" id="KW-1185">Reference proteome</keyword>
<proteinExistence type="inferred from homology"/>
<keyword evidence="10" id="KW-0505">Motor protein</keyword>
<reference evidence="11 12" key="2">
    <citation type="submission" date="2018-11" db="EMBL/GenBank/DDBJ databases">
        <authorList>
            <consortium name="Pathogen Informatics"/>
        </authorList>
    </citation>
    <scope>NUCLEOTIDE SEQUENCE [LARGE SCALE GENOMIC DNA]</scope>
    <source>
        <strain evidence="11 12">Egypt</strain>
    </source>
</reference>
<reference evidence="13" key="1">
    <citation type="submission" date="2016-06" db="UniProtKB">
        <authorList>
            <consortium name="WormBaseParasite"/>
        </authorList>
    </citation>
    <scope>IDENTIFICATION</scope>
</reference>
<dbReference type="Pfam" id="PF01221">
    <property type="entry name" value="Dynein_light"/>
    <property type="match status" value="1"/>
</dbReference>
<evidence type="ECO:0000313" key="11">
    <source>
        <dbReference type="EMBL" id="VDP92607.1"/>
    </source>
</evidence>
<evidence type="ECO:0000256" key="1">
    <source>
        <dbReference type="ARBA" id="ARBA00004123"/>
    </source>
</evidence>
<comment type="subcellular location">
    <subcellularLocation>
        <location evidence="2 10">Cytoplasm</location>
        <location evidence="2 10">Cytoskeleton</location>
    </subcellularLocation>
    <subcellularLocation>
        <location evidence="1">Nucleus</location>
    </subcellularLocation>
</comment>
<evidence type="ECO:0000256" key="4">
    <source>
        <dbReference type="ARBA" id="ARBA00022490"/>
    </source>
</evidence>
<dbReference type="SMART" id="SM01375">
    <property type="entry name" value="Dynein_light"/>
    <property type="match status" value="1"/>
</dbReference>
<gene>
    <name evidence="11" type="ORF">ECPE_LOCUS15335</name>
</gene>
<dbReference type="GO" id="GO:0045505">
    <property type="term" value="F:dynein intermediate chain binding"/>
    <property type="evidence" value="ECO:0007669"/>
    <property type="project" value="TreeGrafter"/>
</dbReference>
<keyword evidence="5 10" id="KW-0493">Microtubule</keyword>
<evidence type="ECO:0000256" key="3">
    <source>
        <dbReference type="ARBA" id="ARBA00022448"/>
    </source>
</evidence>
<dbReference type="WBParaSite" id="ECPE_0001537501-mRNA-1">
    <property type="protein sequence ID" value="ECPE_0001537501-mRNA-1"/>
    <property type="gene ID" value="ECPE_0001537501"/>
</dbReference>
<keyword evidence="4 10" id="KW-0963">Cytoplasm</keyword>
<comment type="similarity">
    <text evidence="10">Belongs to the dynein light chain family.</text>
</comment>
<keyword evidence="3" id="KW-0813">Transport</keyword>
<dbReference type="GO" id="GO:0015031">
    <property type="term" value="P:protein transport"/>
    <property type="evidence" value="ECO:0007669"/>
    <property type="project" value="UniProtKB-KW"/>
</dbReference>
<evidence type="ECO:0000256" key="9">
    <source>
        <dbReference type="ARBA" id="ARBA00023242"/>
    </source>
</evidence>
<dbReference type="PANTHER" id="PTHR11886:SF35">
    <property type="entry name" value="DYNEIN LIGHT CHAIN"/>
    <property type="match status" value="1"/>
</dbReference>
<evidence type="ECO:0000256" key="8">
    <source>
        <dbReference type="ARBA" id="ARBA00023212"/>
    </source>
</evidence>
<dbReference type="Gene3D" id="3.30.740.10">
    <property type="entry name" value="Protein Inhibitor Of Neuronal Nitric Oxide Synthase"/>
    <property type="match status" value="1"/>
</dbReference>
<protein>
    <recommendedName>
        <fullName evidence="10">Dynein light chain</fullName>
    </recommendedName>
</protein>
<dbReference type="GO" id="GO:0007017">
    <property type="term" value="P:microtubule-based process"/>
    <property type="evidence" value="ECO:0007669"/>
    <property type="project" value="InterPro"/>
</dbReference>
<evidence type="ECO:0000313" key="13">
    <source>
        <dbReference type="WBParaSite" id="ECPE_0001537501-mRNA-1"/>
    </source>
</evidence>
<dbReference type="FunFam" id="3.30.740.10:FF:000005">
    <property type="entry name" value="Dynein light chain"/>
    <property type="match status" value="1"/>
</dbReference>
<sequence>MTETNAIVQGCTMSEEMLEEAVVTAVEAMEKFQQNRDVATYIKREFDKKYNETWHCIVGRDYGRLQVFSTEPYVTMANEFTPSVDALLRGVKNKHHICQ</sequence>
<dbReference type="EMBL" id="UZAN01060243">
    <property type="protein sequence ID" value="VDP92607.1"/>
    <property type="molecule type" value="Genomic_DNA"/>
</dbReference>
<dbReference type="OrthoDB" id="10033309at2759"/>
<dbReference type="PANTHER" id="PTHR11886">
    <property type="entry name" value="DYNEIN LIGHT CHAIN"/>
    <property type="match status" value="1"/>
</dbReference>
<keyword evidence="9" id="KW-0539">Nucleus</keyword>
<dbReference type="InterPro" id="IPR001372">
    <property type="entry name" value="Dynein_light_chain_typ-1/2"/>
</dbReference>
<dbReference type="AlphaFoldDB" id="A0A183B800"/>
<evidence type="ECO:0000313" key="12">
    <source>
        <dbReference type="Proteomes" id="UP000272942"/>
    </source>
</evidence>
<keyword evidence="7" id="KW-0653">Protein transport</keyword>
<evidence type="ECO:0000256" key="6">
    <source>
        <dbReference type="ARBA" id="ARBA00022816"/>
    </source>
</evidence>
<evidence type="ECO:0000256" key="10">
    <source>
        <dbReference type="RuleBase" id="RU365010"/>
    </source>
</evidence>
<dbReference type="GO" id="GO:0051028">
    <property type="term" value="P:mRNA transport"/>
    <property type="evidence" value="ECO:0007669"/>
    <property type="project" value="UniProtKB-KW"/>
</dbReference>
<keyword evidence="8 10" id="KW-0206">Cytoskeleton</keyword>
<keyword evidence="10" id="KW-0243">Dynein</keyword>